<dbReference type="Proteomes" id="UP001596154">
    <property type="component" value="Unassembled WGS sequence"/>
</dbReference>
<evidence type="ECO:0008006" key="4">
    <source>
        <dbReference type="Google" id="ProtNLM"/>
    </source>
</evidence>
<feature type="compositionally biased region" description="Polar residues" evidence="1">
    <location>
        <begin position="151"/>
        <end position="165"/>
    </location>
</feature>
<gene>
    <name evidence="2" type="ORF">ACFPZJ_39150</name>
</gene>
<organism evidence="2 3">
    <name type="scientific">Streptomyces bullii</name>
    <dbReference type="NCBI Taxonomy" id="349910"/>
    <lineage>
        <taxon>Bacteria</taxon>
        <taxon>Bacillati</taxon>
        <taxon>Actinomycetota</taxon>
        <taxon>Actinomycetes</taxon>
        <taxon>Kitasatosporales</taxon>
        <taxon>Streptomycetaceae</taxon>
        <taxon>Streptomyces</taxon>
    </lineage>
</organism>
<reference evidence="3" key="1">
    <citation type="journal article" date="2019" name="Int. J. Syst. Evol. Microbiol.">
        <title>The Global Catalogue of Microorganisms (GCM) 10K type strain sequencing project: providing services to taxonomists for standard genome sequencing and annotation.</title>
        <authorList>
            <consortium name="The Broad Institute Genomics Platform"/>
            <consortium name="The Broad Institute Genome Sequencing Center for Infectious Disease"/>
            <person name="Wu L."/>
            <person name="Ma J."/>
        </authorList>
    </citation>
    <scope>NUCLEOTIDE SEQUENCE [LARGE SCALE GENOMIC DNA]</scope>
    <source>
        <strain evidence="3">CGMCC 4.7248</strain>
    </source>
</reference>
<name>A0ABW0V1A9_9ACTN</name>
<keyword evidence="3" id="KW-1185">Reference proteome</keyword>
<evidence type="ECO:0000256" key="1">
    <source>
        <dbReference type="SAM" id="MobiDB-lite"/>
    </source>
</evidence>
<feature type="compositionally biased region" description="Polar residues" evidence="1">
    <location>
        <begin position="247"/>
        <end position="258"/>
    </location>
</feature>
<feature type="region of interest" description="Disordered" evidence="1">
    <location>
        <begin position="149"/>
        <end position="176"/>
    </location>
</feature>
<protein>
    <recommendedName>
        <fullName evidence="4">Secreted protein</fullName>
    </recommendedName>
</protein>
<dbReference type="RefSeq" id="WP_381031777.1">
    <property type="nucleotide sequence ID" value="NZ_JBHSNY010000028.1"/>
</dbReference>
<feature type="region of interest" description="Disordered" evidence="1">
    <location>
        <begin position="247"/>
        <end position="266"/>
    </location>
</feature>
<accession>A0ABW0V1A9</accession>
<dbReference type="EMBL" id="JBHSNY010000028">
    <property type="protein sequence ID" value="MFC5639628.1"/>
    <property type="molecule type" value="Genomic_DNA"/>
</dbReference>
<evidence type="ECO:0000313" key="2">
    <source>
        <dbReference type="EMBL" id="MFC5639628.1"/>
    </source>
</evidence>
<proteinExistence type="predicted"/>
<evidence type="ECO:0000313" key="3">
    <source>
        <dbReference type="Proteomes" id="UP001596154"/>
    </source>
</evidence>
<comment type="caution">
    <text evidence="2">The sequence shown here is derived from an EMBL/GenBank/DDBJ whole genome shotgun (WGS) entry which is preliminary data.</text>
</comment>
<sequence length="282" mass="28825">MGQRGLHAAPGVGVQKVRSAAAVVFTAGALVFAGAGDAFGDMLEDVPLSGEENTDQYGEQNLSCGNSARLVRLNIARTVHRKQLCVDDDGHTRNHNAHVRGAQTVGATTLGPQTNTAQAGKQNLACGNSADLVTVNVAGTMAWDTTCTTTDHGAQQPRSGGSANYSEGARSVGGTSVGPQVNTAQVGQQNLYCGNSSDTLTVNLLGAISKHTTCTAADYSRSGPGEAHRGQASADAGRVVGLETNTAQNGRQNQTCGNPGTGLEIPLGSAERQTRCTVHDGA</sequence>